<gene>
    <name evidence="7" type="ORF">ACFOW1_09185</name>
</gene>
<evidence type="ECO:0000313" key="7">
    <source>
        <dbReference type="EMBL" id="MFC4232064.1"/>
    </source>
</evidence>
<evidence type="ECO:0000256" key="4">
    <source>
        <dbReference type="ARBA" id="ARBA00022679"/>
    </source>
</evidence>
<organism evidence="7 8">
    <name type="scientific">Parasediminibacterium paludis</name>
    <dbReference type="NCBI Taxonomy" id="908966"/>
    <lineage>
        <taxon>Bacteria</taxon>
        <taxon>Pseudomonadati</taxon>
        <taxon>Bacteroidota</taxon>
        <taxon>Chitinophagia</taxon>
        <taxon>Chitinophagales</taxon>
        <taxon>Chitinophagaceae</taxon>
        <taxon>Parasediminibacterium</taxon>
    </lineage>
</organism>
<sequence length="277" mass="31377">MRPIPIPKHILSCWQSGLSNLEKIDRIKANYSQLQKDKPQVSIVIPAYNEEANILQTLLSLCSNSTRYSVEIIVVNNNSQDATEQLVRASGVTCINELKAGITAARTAGLMAAKGKYILNADADTIYPIDWIELMIIPLESNRVALTYGRFAFIPVGNTGRLSYVCYEYITDMIRWVKKYTKDEAVNVYGFNSAYRREDGLQVDGYQHPPGSNEDGYLALKLRNNGYGKLHLVTNYKALVWTTDRRIQTDGGFVKAVFQRLKNLLWPSKQFTIRQDL</sequence>
<accession>A0ABV8PYL5</accession>
<evidence type="ECO:0000256" key="3">
    <source>
        <dbReference type="ARBA" id="ARBA00022676"/>
    </source>
</evidence>
<dbReference type="PANTHER" id="PTHR43646:SF2">
    <property type="entry name" value="GLYCOSYLTRANSFERASE 2-LIKE DOMAIN-CONTAINING PROTEIN"/>
    <property type="match status" value="1"/>
</dbReference>
<evidence type="ECO:0000256" key="1">
    <source>
        <dbReference type="ARBA" id="ARBA00004236"/>
    </source>
</evidence>
<dbReference type="InterPro" id="IPR029044">
    <property type="entry name" value="Nucleotide-diphossugar_trans"/>
</dbReference>
<dbReference type="SUPFAM" id="SSF53448">
    <property type="entry name" value="Nucleotide-diphospho-sugar transferases"/>
    <property type="match status" value="1"/>
</dbReference>
<evidence type="ECO:0000313" key="8">
    <source>
        <dbReference type="Proteomes" id="UP001595906"/>
    </source>
</evidence>
<dbReference type="Gene3D" id="3.90.550.10">
    <property type="entry name" value="Spore Coat Polysaccharide Biosynthesis Protein SpsA, Chain A"/>
    <property type="match status" value="1"/>
</dbReference>
<keyword evidence="2" id="KW-1003">Cell membrane</keyword>
<protein>
    <submittedName>
        <fullName evidence="7">Glycosyltransferase family 2 protein</fullName>
    </submittedName>
</protein>
<dbReference type="Pfam" id="PF00535">
    <property type="entry name" value="Glycos_transf_2"/>
    <property type="match status" value="1"/>
</dbReference>
<dbReference type="Proteomes" id="UP001595906">
    <property type="component" value="Unassembled WGS sequence"/>
</dbReference>
<dbReference type="PANTHER" id="PTHR43646">
    <property type="entry name" value="GLYCOSYLTRANSFERASE"/>
    <property type="match status" value="1"/>
</dbReference>
<proteinExistence type="predicted"/>
<evidence type="ECO:0000259" key="6">
    <source>
        <dbReference type="Pfam" id="PF00535"/>
    </source>
</evidence>
<comment type="subcellular location">
    <subcellularLocation>
        <location evidence="1">Cell membrane</location>
    </subcellularLocation>
</comment>
<keyword evidence="5" id="KW-0472">Membrane</keyword>
<dbReference type="InterPro" id="IPR001173">
    <property type="entry name" value="Glyco_trans_2-like"/>
</dbReference>
<keyword evidence="8" id="KW-1185">Reference proteome</keyword>
<dbReference type="CDD" id="cd00761">
    <property type="entry name" value="Glyco_tranf_GTA_type"/>
    <property type="match status" value="1"/>
</dbReference>
<name>A0ABV8PYL5_9BACT</name>
<dbReference type="EMBL" id="JBHSDC010000017">
    <property type="protein sequence ID" value="MFC4232064.1"/>
    <property type="molecule type" value="Genomic_DNA"/>
</dbReference>
<feature type="domain" description="Glycosyltransferase 2-like" evidence="6">
    <location>
        <begin position="42"/>
        <end position="198"/>
    </location>
</feature>
<evidence type="ECO:0000256" key="2">
    <source>
        <dbReference type="ARBA" id="ARBA00022475"/>
    </source>
</evidence>
<keyword evidence="4" id="KW-0808">Transferase</keyword>
<keyword evidence="3" id="KW-0328">Glycosyltransferase</keyword>
<comment type="caution">
    <text evidence="7">The sequence shown here is derived from an EMBL/GenBank/DDBJ whole genome shotgun (WGS) entry which is preliminary data.</text>
</comment>
<dbReference type="RefSeq" id="WP_379013770.1">
    <property type="nucleotide sequence ID" value="NZ_JBHSDC010000017.1"/>
</dbReference>
<reference evidence="8" key="1">
    <citation type="journal article" date="2019" name="Int. J. Syst. Evol. Microbiol.">
        <title>The Global Catalogue of Microorganisms (GCM) 10K type strain sequencing project: providing services to taxonomists for standard genome sequencing and annotation.</title>
        <authorList>
            <consortium name="The Broad Institute Genomics Platform"/>
            <consortium name="The Broad Institute Genome Sequencing Center for Infectious Disease"/>
            <person name="Wu L."/>
            <person name="Ma J."/>
        </authorList>
    </citation>
    <scope>NUCLEOTIDE SEQUENCE [LARGE SCALE GENOMIC DNA]</scope>
    <source>
        <strain evidence="8">CECT 8010</strain>
    </source>
</reference>
<evidence type="ECO:0000256" key="5">
    <source>
        <dbReference type="ARBA" id="ARBA00023136"/>
    </source>
</evidence>